<accession>A0A0A9DD27</accession>
<proteinExistence type="predicted"/>
<reference evidence="1" key="1">
    <citation type="submission" date="2014-09" db="EMBL/GenBank/DDBJ databases">
        <authorList>
            <person name="Magalhaes I.L.F."/>
            <person name="Oliveira U."/>
            <person name="Santos F.R."/>
            <person name="Vidigal T.H.D.A."/>
            <person name="Brescovit A.D."/>
            <person name="Santos A.J."/>
        </authorList>
    </citation>
    <scope>NUCLEOTIDE SEQUENCE</scope>
    <source>
        <tissue evidence="1">Shoot tissue taken approximately 20 cm above the soil surface</tissue>
    </source>
</reference>
<reference evidence="1" key="2">
    <citation type="journal article" date="2015" name="Data Brief">
        <title>Shoot transcriptome of the giant reed, Arundo donax.</title>
        <authorList>
            <person name="Barrero R.A."/>
            <person name="Guerrero F.D."/>
            <person name="Moolhuijzen P."/>
            <person name="Goolsby J.A."/>
            <person name="Tidwell J."/>
            <person name="Bellgard S.E."/>
            <person name="Bellgard M.I."/>
        </authorList>
    </citation>
    <scope>NUCLEOTIDE SEQUENCE</scope>
    <source>
        <tissue evidence="1">Shoot tissue taken approximately 20 cm above the soil surface</tissue>
    </source>
</reference>
<sequence>MASKLVLPLSLRTASTASSAKYSLSWERIFELSVVIAIFMRSDLNLSVFSLLSMALRSKASLAHSTAILKPNV</sequence>
<evidence type="ECO:0000313" key="1">
    <source>
        <dbReference type="EMBL" id="JAD81622.1"/>
    </source>
</evidence>
<name>A0A0A9DD27_ARUDO</name>
<dbReference type="EMBL" id="GBRH01216273">
    <property type="protein sequence ID" value="JAD81622.1"/>
    <property type="molecule type" value="Transcribed_RNA"/>
</dbReference>
<organism evidence="1">
    <name type="scientific">Arundo donax</name>
    <name type="common">Giant reed</name>
    <name type="synonym">Donax arundinaceus</name>
    <dbReference type="NCBI Taxonomy" id="35708"/>
    <lineage>
        <taxon>Eukaryota</taxon>
        <taxon>Viridiplantae</taxon>
        <taxon>Streptophyta</taxon>
        <taxon>Embryophyta</taxon>
        <taxon>Tracheophyta</taxon>
        <taxon>Spermatophyta</taxon>
        <taxon>Magnoliopsida</taxon>
        <taxon>Liliopsida</taxon>
        <taxon>Poales</taxon>
        <taxon>Poaceae</taxon>
        <taxon>PACMAD clade</taxon>
        <taxon>Arundinoideae</taxon>
        <taxon>Arundineae</taxon>
        <taxon>Arundo</taxon>
    </lineage>
</organism>
<dbReference type="AlphaFoldDB" id="A0A0A9DD27"/>
<protein>
    <submittedName>
        <fullName evidence="1">Uncharacterized protein</fullName>
    </submittedName>
</protein>